<dbReference type="PANTHER" id="PTHR19229">
    <property type="entry name" value="ATP-BINDING CASSETTE TRANSPORTER SUBFAMILY A ABCA"/>
    <property type="match status" value="1"/>
</dbReference>
<dbReference type="EMBL" id="QWIK01001100">
    <property type="protein sequence ID" value="RMX97595.1"/>
    <property type="molecule type" value="Genomic_DNA"/>
</dbReference>
<gene>
    <name evidence="8" type="ORF">D0868_10565</name>
</gene>
<dbReference type="InterPro" id="IPR026082">
    <property type="entry name" value="ABCA"/>
</dbReference>
<feature type="transmembrane region" description="Helical" evidence="6">
    <location>
        <begin position="990"/>
        <end position="1011"/>
    </location>
</feature>
<dbReference type="PROSITE" id="PS50893">
    <property type="entry name" value="ABC_TRANSPORTER_2"/>
    <property type="match status" value="2"/>
</dbReference>
<feature type="compositionally biased region" description="Polar residues" evidence="5">
    <location>
        <begin position="764"/>
        <end position="777"/>
    </location>
</feature>
<keyword evidence="6" id="KW-0472">Membrane</keyword>
<keyword evidence="4" id="KW-0067">ATP-binding</keyword>
<dbReference type="GO" id="GO:0016887">
    <property type="term" value="F:ATP hydrolysis activity"/>
    <property type="evidence" value="ECO:0007669"/>
    <property type="project" value="InterPro"/>
</dbReference>
<proteinExistence type="predicted"/>
<evidence type="ECO:0000259" key="7">
    <source>
        <dbReference type="PROSITE" id="PS50893"/>
    </source>
</evidence>
<evidence type="ECO:0000256" key="4">
    <source>
        <dbReference type="ARBA" id="ARBA00022840"/>
    </source>
</evidence>
<evidence type="ECO:0000256" key="5">
    <source>
        <dbReference type="SAM" id="MobiDB-lite"/>
    </source>
</evidence>
<dbReference type="Proteomes" id="UP000282582">
    <property type="component" value="Unassembled WGS sequence"/>
</dbReference>
<name>A0A3M6Y3J8_HORWE</name>
<feature type="domain" description="ABC transporter" evidence="7">
    <location>
        <begin position="1167"/>
        <end position="1395"/>
    </location>
</feature>
<dbReference type="Gene3D" id="3.40.50.300">
    <property type="entry name" value="P-loop containing nucleotide triphosphate hydrolases"/>
    <property type="match status" value="2"/>
</dbReference>
<accession>A0A3M6Y3J8</accession>
<dbReference type="Pfam" id="PF00005">
    <property type="entry name" value="ABC_tran"/>
    <property type="match status" value="2"/>
</dbReference>
<dbReference type="SUPFAM" id="SSF52540">
    <property type="entry name" value="P-loop containing nucleoside triphosphate hydrolases"/>
    <property type="match status" value="2"/>
</dbReference>
<feature type="transmembrane region" description="Helical" evidence="6">
    <location>
        <begin position="226"/>
        <end position="250"/>
    </location>
</feature>
<dbReference type="PANTHER" id="PTHR19229:SF36">
    <property type="entry name" value="ATP-BINDING CASSETTE SUB-FAMILY A MEMBER 2"/>
    <property type="match status" value="1"/>
</dbReference>
<evidence type="ECO:0000256" key="2">
    <source>
        <dbReference type="ARBA" id="ARBA00022737"/>
    </source>
</evidence>
<keyword evidence="2" id="KW-0677">Repeat</keyword>
<feature type="transmembrane region" description="Helical" evidence="6">
    <location>
        <begin position="1032"/>
        <end position="1062"/>
    </location>
</feature>
<comment type="caution">
    <text evidence="8">The sequence shown here is derived from an EMBL/GenBank/DDBJ whole genome shotgun (WGS) entry which is preliminary data.</text>
</comment>
<evidence type="ECO:0000313" key="9">
    <source>
        <dbReference type="Proteomes" id="UP000282582"/>
    </source>
</evidence>
<feature type="transmembrane region" description="Helical" evidence="6">
    <location>
        <begin position="823"/>
        <end position="847"/>
    </location>
</feature>
<keyword evidence="3" id="KW-0547">Nucleotide-binding</keyword>
<dbReference type="SMART" id="SM00382">
    <property type="entry name" value="AAA"/>
    <property type="match status" value="2"/>
</dbReference>
<dbReference type="PROSITE" id="PS00211">
    <property type="entry name" value="ABC_TRANSPORTER_1"/>
    <property type="match status" value="2"/>
</dbReference>
<feature type="domain" description="ABC transporter" evidence="7">
    <location>
        <begin position="460"/>
        <end position="691"/>
    </location>
</feature>
<protein>
    <recommendedName>
        <fullName evidence="7">ABC transporter domain-containing protein</fullName>
    </recommendedName>
</protein>
<dbReference type="InterPro" id="IPR003593">
    <property type="entry name" value="AAA+_ATPase"/>
</dbReference>
<evidence type="ECO:0000256" key="1">
    <source>
        <dbReference type="ARBA" id="ARBA00022448"/>
    </source>
</evidence>
<sequence>MRLPKILTQAFTLTRKDLTIVAWHKWFSTFLRALALPIAYMFFIAYCRNFFLPPAEYGIGSWNPIRNLTTEVFGSDTSLGGRNRVIFVNNGYTGGQIEQLIETLAVPLRDAGADVRILSDDEDLFEICESSLRGFSGCYAAATFRSSPTEGSGGVWSYTARVDGGLGFSPFVNSADNAAQIYALPFVNAIDAGIAALSGVEFPETMLEQPFTSGTRQDRADEIQEFFMRALSNYLAVAMFVGICGITYHLPGHLASERELGISSLIDAMLYAKHKGYAMVARLTSIYASFTAIYLPSWMAMGAIVSELMFTRTEASVVVPFHLLAGLALTGYSIFVASFFRRAQLSGTTTLILALVLAVIAQFVPRTATIIGVLSCLFPPIAYTSYQIQLADWERILLPADIDTSAPTTDYELPGYVFFVFLAVQIVVYPLLAAAVQWILYGTASQSRKSLPQNETTSVLNVVNMSKLFRPSIWRTLFLREGPVKAVQNLSFSLFQGNITALLGANGSGKSTTLAAIAGTQTVSSGHIEADASIGLGFCPQHNVMWDELSVLEHVRIFQRLKAPRQRSNDTLLRELIYACDLEGKVKKKSKTLSGGQKRKLQLAMAFVGDSRLCCIDEVSSGLDPLSRRKIWDILLSHRGERALLLTTHALDEADALADEIAIMSKGELVVHGTAPELKERHGGGYRVVTSDNKAERIAEGRNSYEENGDIVLAAHDSSDACRMAKKLQSAGIDDLYIRGPTIEDVFIGVAWELAEEMHELQADPTSANGQTPTPTNGPMEKTVSDSDTDKQSLDLVAGKGTSFPQQVWILWRKRLLIFTRNWLPFLCAIVIPIITAGLTTMFLGGFDRLECSRSAQFNSPQVVTLGALEVYWGILVPVGPAQQFNSSQLPTNYQQFSDRIQLQSSFSGYQDYIANNFRDVVPGGFYLDVDIPEAGGQAPLMSYRLNDGLGYAAIAKTLIDQYLTGTTINAEFSTFALPFVGSTGDSLQLVLYITLAMCAYSGFFALYPTFERLANIRNLHYSNGIRPAPLWLAYWLFDGGFAVVVAVVSVAMFGSFTYGLITPSGNVLRSLLIALNESQIVCRGQGGYLSYPGDIEAYGCPILYLVLQTLVFYGSLVWHDSGWSILTIINRRKRSKDTADDEKDISTLPPDVQAEIFRAEQSKDQLKTLHLEKEFGHDRVVDDVTFGVDGSEVLALLGPNGAGKTTTLSMIRGDLHPSSPHSDVLICNTSALHNRLATRQMLGVCPQFNTMDYMTVTEHLSFYARVRGVPDVSSNVLKVIDAVGLSSYRHRMAGKLSGGNQRKLSLATSIIGNPAVLLLDEPSTGMDAVAMRVMWKAIRAIAAGRAIVLTTHSMEEASALSSRTAILDRRLLALQGTRELVTKYSQGLLHVHVVLESGANASAGEMQTVREWITTRFPGAEADDESGSGRRGQLRFRIPPQAFEVHGTPHAELSSSGGSRMVRLIDMLEGSKREIGISSYSVSHATLEDVFLDIVSRNREW</sequence>
<dbReference type="InterPro" id="IPR027417">
    <property type="entry name" value="P-loop_NTPase"/>
</dbReference>
<evidence type="ECO:0000256" key="3">
    <source>
        <dbReference type="ARBA" id="ARBA00022741"/>
    </source>
</evidence>
<dbReference type="GO" id="GO:0005524">
    <property type="term" value="F:ATP binding"/>
    <property type="evidence" value="ECO:0007669"/>
    <property type="project" value="UniProtKB-KW"/>
</dbReference>
<dbReference type="InterPro" id="IPR017871">
    <property type="entry name" value="ABC_transporter-like_CS"/>
</dbReference>
<keyword evidence="1" id="KW-0813">Transport</keyword>
<dbReference type="InterPro" id="IPR003439">
    <property type="entry name" value="ABC_transporter-like_ATP-bd"/>
</dbReference>
<feature type="region of interest" description="Disordered" evidence="5">
    <location>
        <begin position="762"/>
        <end position="789"/>
    </location>
</feature>
<feature type="transmembrane region" description="Helical" evidence="6">
    <location>
        <begin position="26"/>
        <end position="47"/>
    </location>
</feature>
<feature type="transmembrane region" description="Helical" evidence="6">
    <location>
        <begin position="317"/>
        <end position="337"/>
    </location>
</feature>
<dbReference type="GO" id="GO:0005319">
    <property type="term" value="F:lipid transporter activity"/>
    <property type="evidence" value="ECO:0007669"/>
    <property type="project" value="TreeGrafter"/>
</dbReference>
<dbReference type="GO" id="GO:0016020">
    <property type="term" value="C:membrane"/>
    <property type="evidence" value="ECO:0007669"/>
    <property type="project" value="InterPro"/>
</dbReference>
<keyword evidence="6" id="KW-1133">Transmembrane helix</keyword>
<feature type="transmembrane region" description="Helical" evidence="6">
    <location>
        <begin position="416"/>
        <end position="441"/>
    </location>
</feature>
<organism evidence="8 9">
    <name type="scientific">Hortaea werneckii</name>
    <name type="common">Black yeast</name>
    <name type="synonym">Cladosporium werneckii</name>
    <dbReference type="NCBI Taxonomy" id="91943"/>
    <lineage>
        <taxon>Eukaryota</taxon>
        <taxon>Fungi</taxon>
        <taxon>Dikarya</taxon>
        <taxon>Ascomycota</taxon>
        <taxon>Pezizomycotina</taxon>
        <taxon>Dothideomycetes</taxon>
        <taxon>Dothideomycetidae</taxon>
        <taxon>Mycosphaerellales</taxon>
        <taxon>Teratosphaeriaceae</taxon>
        <taxon>Hortaea</taxon>
    </lineage>
</organism>
<keyword evidence="6" id="KW-0812">Transmembrane</keyword>
<feature type="transmembrane region" description="Helical" evidence="6">
    <location>
        <begin position="286"/>
        <end position="305"/>
    </location>
</feature>
<dbReference type="CDD" id="cd03263">
    <property type="entry name" value="ABC_subfamily_A"/>
    <property type="match status" value="2"/>
</dbReference>
<evidence type="ECO:0000256" key="6">
    <source>
        <dbReference type="SAM" id="Phobius"/>
    </source>
</evidence>
<evidence type="ECO:0000313" key="8">
    <source>
        <dbReference type="EMBL" id="RMX97595.1"/>
    </source>
</evidence>
<reference evidence="8 9" key="1">
    <citation type="journal article" date="2018" name="BMC Genomics">
        <title>Genomic evidence for intraspecific hybridization in a clonal and extremely halotolerant yeast.</title>
        <authorList>
            <person name="Gostincar C."/>
            <person name="Stajich J.E."/>
            <person name="Zupancic J."/>
            <person name="Zalar P."/>
            <person name="Gunde-Cimerman N."/>
        </authorList>
    </citation>
    <scope>NUCLEOTIDE SEQUENCE [LARGE SCALE GENOMIC DNA]</scope>
    <source>
        <strain evidence="8 9">EXF-6654</strain>
    </source>
</reference>
<dbReference type="GO" id="GO:0140359">
    <property type="term" value="F:ABC-type transporter activity"/>
    <property type="evidence" value="ECO:0007669"/>
    <property type="project" value="InterPro"/>
</dbReference>